<evidence type="ECO:0000313" key="2">
    <source>
        <dbReference type="Proteomes" id="UP001234178"/>
    </source>
</evidence>
<organism evidence="1 2">
    <name type="scientific">Daphnia magna</name>
    <dbReference type="NCBI Taxonomy" id="35525"/>
    <lineage>
        <taxon>Eukaryota</taxon>
        <taxon>Metazoa</taxon>
        <taxon>Ecdysozoa</taxon>
        <taxon>Arthropoda</taxon>
        <taxon>Crustacea</taxon>
        <taxon>Branchiopoda</taxon>
        <taxon>Diplostraca</taxon>
        <taxon>Cladocera</taxon>
        <taxon>Anomopoda</taxon>
        <taxon>Daphniidae</taxon>
        <taxon>Daphnia</taxon>
    </lineage>
</organism>
<proteinExistence type="predicted"/>
<keyword evidence="2" id="KW-1185">Reference proteome</keyword>
<dbReference type="EMBL" id="JAOYFB010000003">
    <property type="protein sequence ID" value="KAK4011671.1"/>
    <property type="molecule type" value="Genomic_DNA"/>
</dbReference>
<name>A0ABQ9ZFG5_9CRUS</name>
<protein>
    <submittedName>
        <fullName evidence="1">Uncharacterized protein</fullName>
    </submittedName>
</protein>
<dbReference type="Proteomes" id="UP001234178">
    <property type="component" value="Unassembled WGS sequence"/>
</dbReference>
<sequence length="95" mass="10543">MRQTPIGMVLEEKNILLAPSFLMSQGTGTSSASLLGLSSNKLQLFFSDAILFWPETADFNKSHLLVQVEEGCSTMLEIQNNASIKYSGSSWNRRE</sequence>
<accession>A0ABQ9ZFG5</accession>
<evidence type="ECO:0000313" key="1">
    <source>
        <dbReference type="EMBL" id="KAK4011671.1"/>
    </source>
</evidence>
<reference evidence="1 2" key="1">
    <citation type="journal article" date="2023" name="Nucleic Acids Res.">
        <title>The hologenome of Daphnia magna reveals possible DNA methylation and microbiome-mediated evolution of the host genome.</title>
        <authorList>
            <person name="Chaturvedi A."/>
            <person name="Li X."/>
            <person name="Dhandapani V."/>
            <person name="Marshall H."/>
            <person name="Kissane S."/>
            <person name="Cuenca-Cambronero M."/>
            <person name="Asole G."/>
            <person name="Calvet F."/>
            <person name="Ruiz-Romero M."/>
            <person name="Marangio P."/>
            <person name="Guigo R."/>
            <person name="Rago D."/>
            <person name="Mirbahai L."/>
            <person name="Eastwood N."/>
            <person name="Colbourne J.K."/>
            <person name="Zhou J."/>
            <person name="Mallon E."/>
            <person name="Orsini L."/>
        </authorList>
    </citation>
    <scope>NUCLEOTIDE SEQUENCE [LARGE SCALE GENOMIC DNA]</scope>
    <source>
        <strain evidence="1">LRV0_1</strain>
    </source>
</reference>
<comment type="caution">
    <text evidence="1">The sequence shown here is derived from an EMBL/GenBank/DDBJ whole genome shotgun (WGS) entry which is preliminary data.</text>
</comment>
<gene>
    <name evidence="1" type="ORF">OUZ56_020790</name>
</gene>